<dbReference type="Proteomes" id="UP000798662">
    <property type="component" value="Chromosome 3"/>
</dbReference>
<protein>
    <submittedName>
        <fullName evidence="1">Uncharacterized protein</fullName>
    </submittedName>
</protein>
<accession>A0ACC3CEE5</accession>
<gene>
    <name evidence="1" type="ORF">I4F81_011138</name>
</gene>
<organism evidence="1 2">
    <name type="scientific">Pyropia yezoensis</name>
    <name type="common">Susabi-nori</name>
    <name type="synonym">Porphyra yezoensis</name>
    <dbReference type="NCBI Taxonomy" id="2788"/>
    <lineage>
        <taxon>Eukaryota</taxon>
        <taxon>Rhodophyta</taxon>
        <taxon>Bangiophyceae</taxon>
        <taxon>Bangiales</taxon>
        <taxon>Bangiaceae</taxon>
        <taxon>Pyropia</taxon>
    </lineage>
</organism>
<keyword evidence="2" id="KW-1185">Reference proteome</keyword>
<name>A0ACC3CEE5_PYRYE</name>
<reference evidence="1" key="1">
    <citation type="submission" date="2019-11" db="EMBL/GenBank/DDBJ databases">
        <title>Nori genome reveals adaptations in red seaweeds to the harsh intertidal environment.</title>
        <authorList>
            <person name="Wang D."/>
            <person name="Mao Y."/>
        </authorList>
    </citation>
    <scope>NUCLEOTIDE SEQUENCE</scope>
    <source>
        <tissue evidence="1">Gametophyte</tissue>
    </source>
</reference>
<evidence type="ECO:0000313" key="1">
    <source>
        <dbReference type="EMBL" id="KAK1868654.1"/>
    </source>
</evidence>
<proteinExistence type="predicted"/>
<comment type="caution">
    <text evidence="1">The sequence shown here is derived from an EMBL/GenBank/DDBJ whole genome shotgun (WGS) entry which is preliminary data.</text>
</comment>
<dbReference type="EMBL" id="CM020620">
    <property type="protein sequence ID" value="KAK1868654.1"/>
    <property type="molecule type" value="Genomic_DNA"/>
</dbReference>
<evidence type="ECO:0000313" key="2">
    <source>
        <dbReference type="Proteomes" id="UP000798662"/>
    </source>
</evidence>
<sequence>MHRGALRVLRVTIVVFWALLGVSSLLCPPYRGVNAGFSASVYQWLLFLVACVTLSQPAVWRRLTAMWRAPLTVWDVVLGLWSACLLAFFVGLAVVTEAEEYGLSTFDAALGNFTRGSSGLESLIDAAKARSNPPKRPWTLSRVTASKASLCHGMNDGTKALGRLTRQIRIMREVRHAVESGPGGAEVVDEEAIRRHLRAYLAAHPAEGVGGGGDDARGGHERGGEGWGRQAHDPTAAAG</sequence>